<name>A0A4U6XQ24_9PEZI</name>
<feature type="region of interest" description="Disordered" evidence="1">
    <location>
        <begin position="131"/>
        <end position="154"/>
    </location>
</feature>
<protein>
    <submittedName>
        <fullName evidence="2">Uncharacterized protein</fullName>
    </submittedName>
</protein>
<dbReference type="Proteomes" id="UP000310108">
    <property type="component" value="Unassembled WGS sequence"/>
</dbReference>
<dbReference type="EMBL" id="PJEX01000033">
    <property type="protein sequence ID" value="TKW57868.1"/>
    <property type="molecule type" value="Genomic_DNA"/>
</dbReference>
<dbReference type="AlphaFoldDB" id="A0A4U6XQ24"/>
<evidence type="ECO:0000313" key="3">
    <source>
        <dbReference type="Proteomes" id="UP000310108"/>
    </source>
</evidence>
<dbReference type="AntiFam" id="ANF00072">
    <property type="entry name" value="Shadow ORF (opposite TypA)"/>
</dbReference>
<comment type="caution">
    <text evidence="2">The sequence shown here is derived from an EMBL/GenBank/DDBJ whole genome shotgun (WGS) entry which is preliminary data.</text>
</comment>
<evidence type="ECO:0000313" key="2">
    <source>
        <dbReference type="EMBL" id="TKW57868.1"/>
    </source>
</evidence>
<organism evidence="2 3">
    <name type="scientific">Colletotrichum tanaceti</name>
    <dbReference type="NCBI Taxonomy" id="1306861"/>
    <lineage>
        <taxon>Eukaryota</taxon>
        <taxon>Fungi</taxon>
        <taxon>Dikarya</taxon>
        <taxon>Ascomycota</taxon>
        <taxon>Pezizomycotina</taxon>
        <taxon>Sordariomycetes</taxon>
        <taxon>Hypocreomycetidae</taxon>
        <taxon>Glomerellales</taxon>
        <taxon>Glomerellaceae</taxon>
        <taxon>Colletotrichum</taxon>
        <taxon>Colletotrichum destructivum species complex</taxon>
    </lineage>
</organism>
<accession>A0A4U6XQ24</accession>
<sequence length="882" mass="89944">MSRLASASASSRGVKWTHVLNTRNLNLETLALTHLLDDLADLGGAVKRRATGQGLPVVEDGLGEGLSRGGLAQVTVEAKGLHDGQVGLDGEQRSTGALLLTEDVTTSAGKDTVDTTHGLLGNLDLDQKDGLEKGGLGKQSGGVQDSAGGGDDLTTTTVDSIGVQGDIHDVPANGTHRLLGNGTLAGGPLETRDNGVLDFVEVLDGLGLVDEQVGASGVGAEGPDLTGVGDVPAEVIGQNAGTSLEVITGADLAGLDLLGELLVNGLSDHVDTVVLVGRLRQSSDAGLADNGLTVLDDGVGDDEGNTGVVVHQIVQANLQVELTGAGDNVFTRLGSHGQNARIGLGETLETLDELGEILSVLDLDGALDDGGDGELHDLEVVGGVGGGESSRLEQELVNADQTDNVTGRHVVDGLNLATHHQDGALNGLDEKVLLLAGGVVGALDADLDTRLDGTGEDTTEGVEAALVGGGDHLGDVKHERTLGVAVTDGNGSLVIGGTLVESLDTVLLGRDGGGEVENHHLQKGVGGGQESAHDGLEELLALLLTVLGGELEVELLKEGGDLLLLEVHDGGEDLEDGVQDELVEGTLELLALVGALGGPLLGVGVEVVVAPETLHHLVAVDTKLLGVADGELADGEGPAMQTGTEGDGTSVRVDLDITERLVEVGRDDNVDGLDSAREGLVEVLLGNLELEESTVDLVDDDDRLDALTESLTQDGLGLDAHTLDGVDDDKSTVRDTESGSDLGGEINVTRGVDQVDEEVGAVGLLASNVLNVLGVDVVVQGDGSRLDSNTTLLLVGTGIRRSRVSGLGGGDDTGLGQEGVGEGGLSVIDVGNDGHVTDVRGLVHEPTDLLNGEATMRPWLAMRTWVLGWRCRSRGLSPKLGA</sequence>
<gene>
    <name evidence="2" type="ORF">CTA1_8343</name>
</gene>
<keyword evidence="3" id="KW-1185">Reference proteome</keyword>
<reference evidence="2 3" key="1">
    <citation type="journal article" date="2019" name="PLoS ONE">
        <title>Comparative genome analysis indicates high evolutionary potential of pathogenicity genes in Colletotrichum tanaceti.</title>
        <authorList>
            <person name="Lelwala R.V."/>
            <person name="Korhonen P.K."/>
            <person name="Young N.D."/>
            <person name="Scott J.B."/>
            <person name="Ades P.A."/>
            <person name="Gasser R.B."/>
            <person name="Taylor P.W.J."/>
        </authorList>
    </citation>
    <scope>NUCLEOTIDE SEQUENCE [LARGE SCALE GENOMIC DNA]</scope>
    <source>
        <strain evidence="2">BRIP57314</strain>
    </source>
</reference>
<evidence type="ECO:0000256" key="1">
    <source>
        <dbReference type="SAM" id="MobiDB-lite"/>
    </source>
</evidence>
<proteinExistence type="predicted"/>